<organism evidence="1">
    <name type="scientific">Podoviridae sp. ctLPy3</name>
    <dbReference type="NCBI Taxonomy" id="2825244"/>
    <lineage>
        <taxon>Viruses</taxon>
        <taxon>Duplodnaviria</taxon>
        <taxon>Heunggongvirae</taxon>
        <taxon>Uroviricota</taxon>
        <taxon>Caudoviricetes</taxon>
    </lineage>
</organism>
<proteinExistence type="predicted"/>
<protein>
    <submittedName>
        <fullName evidence="1">Uncharacterized protein</fullName>
    </submittedName>
</protein>
<sequence length="34" mass="4051">MRINDNLAVYTYAPHACHFLRTYTLSSQTEYTRL</sequence>
<name>A0A8S5UWA5_9CAUD</name>
<reference evidence="1" key="1">
    <citation type="journal article" date="2021" name="Proc. Natl. Acad. Sci. U.S.A.">
        <title>A Catalog of Tens of Thousands of Viruses from Human Metagenomes Reveals Hidden Associations with Chronic Diseases.</title>
        <authorList>
            <person name="Tisza M.J."/>
            <person name="Buck C.B."/>
        </authorList>
    </citation>
    <scope>NUCLEOTIDE SEQUENCE</scope>
    <source>
        <strain evidence="1">CtLPy3</strain>
    </source>
</reference>
<evidence type="ECO:0000313" key="1">
    <source>
        <dbReference type="EMBL" id="DAF98768.1"/>
    </source>
</evidence>
<accession>A0A8S5UWA5</accession>
<dbReference type="EMBL" id="BK016155">
    <property type="protein sequence ID" value="DAF98768.1"/>
    <property type="molecule type" value="Genomic_DNA"/>
</dbReference>